<dbReference type="RefSeq" id="XP_064706620.1">
    <property type="nucleotide sequence ID" value="XM_064845766.1"/>
</dbReference>
<dbReference type="SUPFAM" id="SSF53474">
    <property type="entry name" value="alpha/beta-Hydrolases"/>
    <property type="match status" value="1"/>
</dbReference>
<dbReference type="PANTHER" id="PTHR17630:SF105">
    <property type="entry name" value="DIENELACTONE HYDROLASE FAMILY PROTEIN (AFU_ORTHOLOGUE AFUA_4G08790)"/>
    <property type="match status" value="1"/>
</dbReference>
<dbReference type="AlphaFoldDB" id="A0AAV9NBG9"/>
<keyword evidence="3" id="KW-1185">Reference proteome</keyword>
<dbReference type="GO" id="GO:0016787">
    <property type="term" value="F:hydrolase activity"/>
    <property type="evidence" value="ECO:0007669"/>
    <property type="project" value="InterPro"/>
</dbReference>
<dbReference type="GeneID" id="89970364"/>
<dbReference type="InterPro" id="IPR002925">
    <property type="entry name" value="Dienelactn_hydro"/>
</dbReference>
<reference evidence="2 3" key="1">
    <citation type="submission" date="2023-08" db="EMBL/GenBank/DDBJ databases">
        <title>Black Yeasts Isolated from many extreme environments.</title>
        <authorList>
            <person name="Coleine C."/>
            <person name="Stajich J.E."/>
            <person name="Selbmann L."/>
        </authorList>
    </citation>
    <scope>NUCLEOTIDE SEQUENCE [LARGE SCALE GENOMIC DNA]</scope>
    <source>
        <strain evidence="2 3">CCFEE 5792</strain>
    </source>
</reference>
<dbReference type="PANTHER" id="PTHR17630">
    <property type="entry name" value="DIENELACTONE HYDROLASE"/>
    <property type="match status" value="1"/>
</dbReference>
<name>A0AAV9NBG9_9EURO</name>
<accession>A0AAV9NBG9</accession>
<evidence type="ECO:0000313" key="2">
    <source>
        <dbReference type="EMBL" id="KAK5053178.1"/>
    </source>
</evidence>
<comment type="caution">
    <text evidence="2">The sequence shown here is derived from an EMBL/GenBank/DDBJ whole genome shotgun (WGS) entry which is preliminary data.</text>
</comment>
<evidence type="ECO:0000259" key="1">
    <source>
        <dbReference type="Pfam" id="PF01738"/>
    </source>
</evidence>
<dbReference type="InterPro" id="IPR029058">
    <property type="entry name" value="AB_hydrolase_fold"/>
</dbReference>
<dbReference type="Pfam" id="PF01738">
    <property type="entry name" value="DLH"/>
    <property type="match status" value="1"/>
</dbReference>
<dbReference type="EMBL" id="JAVRRD010000012">
    <property type="protein sequence ID" value="KAK5053178.1"/>
    <property type="molecule type" value="Genomic_DNA"/>
</dbReference>
<organism evidence="2 3">
    <name type="scientific">Exophiala bonariae</name>
    <dbReference type="NCBI Taxonomy" id="1690606"/>
    <lineage>
        <taxon>Eukaryota</taxon>
        <taxon>Fungi</taxon>
        <taxon>Dikarya</taxon>
        <taxon>Ascomycota</taxon>
        <taxon>Pezizomycotina</taxon>
        <taxon>Eurotiomycetes</taxon>
        <taxon>Chaetothyriomycetidae</taxon>
        <taxon>Chaetothyriales</taxon>
        <taxon>Herpotrichiellaceae</taxon>
        <taxon>Exophiala</taxon>
    </lineage>
</organism>
<feature type="domain" description="Dienelactone hydrolase" evidence="1">
    <location>
        <begin position="46"/>
        <end position="294"/>
    </location>
</feature>
<sequence>MSCPDCFRGSVHAHGEPQGKIETVHGLRTYIAGGGSDIDGTRSKSSILYLPDAFSLKLVNNLLLADQYAARTGCRVLIPDVVYNGGMSPHVLPLMEGLMEPNASWSVGGVLGKLVTALRVIPYALPWLVFGHPSKVYPQVLAYARAMRAELPAGGKLGVAGFCWGAWGGTKLCAESAVEGGSDRLIDAQFNAHPSYIVDTPEVVVDAITKFKVPCASAVAEKDFQFNAEVAGKTEAKVRDAVGVTGGDGGYTYEFKIYKGCKHGFAVRAQQDTASMEGYKEALNQAVAWFDKYLN</sequence>
<proteinExistence type="predicted"/>
<dbReference type="Proteomes" id="UP001358417">
    <property type="component" value="Unassembled WGS sequence"/>
</dbReference>
<gene>
    <name evidence="2" type="ORF">LTR84_002152</name>
</gene>
<dbReference type="Gene3D" id="3.40.50.1820">
    <property type="entry name" value="alpha/beta hydrolase"/>
    <property type="match status" value="1"/>
</dbReference>
<protein>
    <recommendedName>
        <fullName evidence="1">Dienelactone hydrolase domain-containing protein</fullName>
    </recommendedName>
</protein>
<evidence type="ECO:0000313" key="3">
    <source>
        <dbReference type="Proteomes" id="UP001358417"/>
    </source>
</evidence>